<accession>A0A941IRD7</accession>
<keyword evidence="5 8" id="KW-1133">Transmembrane helix</keyword>
<dbReference type="PANTHER" id="PTHR42703">
    <property type="entry name" value="NADH DEHYDROGENASE"/>
    <property type="match status" value="1"/>
</dbReference>
<dbReference type="InterPro" id="IPR003918">
    <property type="entry name" value="NADH_UbQ_OxRdtase"/>
</dbReference>
<feature type="transmembrane region" description="Helical" evidence="8">
    <location>
        <begin position="403"/>
        <end position="430"/>
    </location>
</feature>
<keyword evidence="6 8" id="KW-0472">Membrane</keyword>
<evidence type="ECO:0000259" key="9">
    <source>
        <dbReference type="Pfam" id="PF00361"/>
    </source>
</evidence>
<keyword evidence="4 7" id="KW-0812">Transmembrane</keyword>
<feature type="transmembrane region" description="Helical" evidence="8">
    <location>
        <begin position="364"/>
        <end position="383"/>
    </location>
</feature>
<dbReference type="PRINTS" id="PR01437">
    <property type="entry name" value="NUOXDRDTASE4"/>
</dbReference>
<evidence type="ECO:0000256" key="7">
    <source>
        <dbReference type="RuleBase" id="RU000320"/>
    </source>
</evidence>
<dbReference type="EMBL" id="JAGSOG010000041">
    <property type="protein sequence ID" value="MBR7833833.1"/>
    <property type="molecule type" value="Genomic_DNA"/>
</dbReference>
<evidence type="ECO:0000256" key="5">
    <source>
        <dbReference type="ARBA" id="ARBA00022989"/>
    </source>
</evidence>
<dbReference type="Pfam" id="PF00361">
    <property type="entry name" value="Proton_antipo_M"/>
    <property type="match status" value="1"/>
</dbReference>
<evidence type="ECO:0000256" key="8">
    <source>
        <dbReference type="SAM" id="Phobius"/>
    </source>
</evidence>
<feature type="transmembrane region" description="Helical" evidence="8">
    <location>
        <begin position="211"/>
        <end position="236"/>
    </location>
</feature>
<feature type="transmembrane region" description="Helical" evidence="8">
    <location>
        <begin position="138"/>
        <end position="157"/>
    </location>
</feature>
<keyword evidence="3" id="KW-1003">Cell membrane</keyword>
<dbReference type="NCBIfam" id="NF009308">
    <property type="entry name" value="PRK12665.1"/>
    <property type="match status" value="1"/>
</dbReference>
<dbReference type="GO" id="GO:0008137">
    <property type="term" value="F:NADH dehydrogenase (ubiquinone) activity"/>
    <property type="evidence" value="ECO:0007669"/>
    <property type="project" value="InterPro"/>
</dbReference>
<evidence type="ECO:0000256" key="1">
    <source>
        <dbReference type="ARBA" id="ARBA00004651"/>
    </source>
</evidence>
<evidence type="ECO:0000256" key="6">
    <source>
        <dbReference type="ARBA" id="ARBA00023136"/>
    </source>
</evidence>
<evidence type="ECO:0000256" key="4">
    <source>
        <dbReference type="ARBA" id="ARBA00022692"/>
    </source>
</evidence>
<dbReference type="PANTHER" id="PTHR42703:SF1">
    <property type="entry name" value="NA(+)_H(+) ANTIPORTER SUBUNIT D1"/>
    <property type="match status" value="1"/>
</dbReference>
<reference evidence="10" key="1">
    <citation type="submission" date="2021-04" db="EMBL/GenBank/DDBJ databases">
        <title>Genome based classification of Actinospica acidithermotolerans sp. nov., an actinobacterium isolated from an Indonesian hot spring.</title>
        <authorList>
            <person name="Kusuma A.B."/>
            <person name="Putra K.E."/>
            <person name="Nafisah S."/>
            <person name="Loh J."/>
            <person name="Nouioui I."/>
            <person name="Goodfellow M."/>
        </authorList>
    </citation>
    <scope>NUCLEOTIDE SEQUENCE</scope>
    <source>
        <strain evidence="10">CSCA 57</strain>
    </source>
</reference>
<sequence>MKGLVPLPVLLPLFAVGLKFVLGPRRLRIQTLISLAVLTADLVISSILMVGADQHGPIVVQVGGFAAPLGITLVVDRFSGLMLAISSTVTLAVLVYSQSQRTADENEDEAGTPLAVFYPTYLVLAAGIADSFLAGDLFNLYVGFEVMLTASYVLMTIGGSEQRIRHGAVYIMVGASSSLLFVAAIAVAYAACGTVNLADLSTRLATTEPAVRLAVQVLLLTVFAVKAAVFPLSAWLPDSYPTAPAPVTAVFAGLLTKVGVYSLIRTQTLLFPHDGRTSLLYAVAALSMIVGILGAVAQADLKRLLSFTLVSHVGFLVLGLALGTVRALSGALFYAITHITVQTTLFLVTGLIERREGTADFGRLAGLARMSPLLGVLFFLPAMNLAGIPPLSGFVAKLALLQAAAAVGGVGAYFLLAAMLVTSLLTLYAMSKVWSRAFWRDPGEGLGKERERQIVFPGVAGVAVIRSTVGEARGIGGRRIATGENYPAGMLGATIALLLLSLAYTVWAGPIARYTTRAAAELLDPAAYVQAVQAVVGGAH</sequence>
<proteinExistence type="inferred from homology"/>
<feature type="transmembrane region" description="Helical" evidence="8">
    <location>
        <begin position="488"/>
        <end position="507"/>
    </location>
</feature>
<feature type="transmembrane region" description="Helical" evidence="8">
    <location>
        <begin position="110"/>
        <end position="132"/>
    </location>
</feature>
<evidence type="ECO:0000313" key="11">
    <source>
        <dbReference type="Proteomes" id="UP000675781"/>
    </source>
</evidence>
<feature type="transmembrane region" description="Helical" evidence="8">
    <location>
        <begin position="304"/>
        <end position="325"/>
    </location>
</feature>
<dbReference type="GO" id="GO:0042773">
    <property type="term" value="P:ATP synthesis coupled electron transport"/>
    <property type="evidence" value="ECO:0007669"/>
    <property type="project" value="InterPro"/>
</dbReference>
<feature type="transmembrane region" description="Helical" evidence="8">
    <location>
        <begin position="279"/>
        <end position="297"/>
    </location>
</feature>
<dbReference type="RefSeq" id="WP_212528354.1">
    <property type="nucleotide sequence ID" value="NZ_JAGSOG010000041.1"/>
</dbReference>
<feature type="transmembrane region" description="Helical" evidence="8">
    <location>
        <begin position="81"/>
        <end position="98"/>
    </location>
</feature>
<protein>
    <submittedName>
        <fullName evidence="10">Na+/H+ antiporter subunit D</fullName>
    </submittedName>
</protein>
<name>A0A941IRD7_9ACTN</name>
<feature type="transmembrane region" description="Helical" evidence="8">
    <location>
        <begin position="31"/>
        <end position="51"/>
    </location>
</feature>
<feature type="domain" description="NADH:quinone oxidoreductase/Mrp antiporter transmembrane" evidence="9">
    <location>
        <begin position="134"/>
        <end position="426"/>
    </location>
</feature>
<dbReference type="AlphaFoldDB" id="A0A941IRD7"/>
<comment type="similarity">
    <text evidence="2">Belongs to the CPA3 antiporters (TC 2.A.63) subunit D family.</text>
</comment>
<feature type="transmembrane region" description="Helical" evidence="8">
    <location>
        <begin position="243"/>
        <end position="264"/>
    </location>
</feature>
<feature type="transmembrane region" description="Helical" evidence="8">
    <location>
        <begin position="331"/>
        <end position="352"/>
    </location>
</feature>
<keyword evidence="11" id="KW-1185">Reference proteome</keyword>
<comment type="subcellular location">
    <subcellularLocation>
        <location evidence="1">Cell membrane</location>
        <topology evidence="1">Multi-pass membrane protein</topology>
    </subcellularLocation>
    <subcellularLocation>
        <location evidence="7">Membrane</location>
        <topology evidence="7">Multi-pass membrane protein</topology>
    </subcellularLocation>
</comment>
<dbReference type="InterPro" id="IPR001750">
    <property type="entry name" value="ND/Mrp_TM"/>
</dbReference>
<evidence type="ECO:0000256" key="3">
    <source>
        <dbReference type="ARBA" id="ARBA00022475"/>
    </source>
</evidence>
<evidence type="ECO:0000313" key="10">
    <source>
        <dbReference type="EMBL" id="MBR7833833.1"/>
    </source>
</evidence>
<dbReference type="Proteomes" id="UP000675781">
    <property type="component" value="Unassembled WGS sequence"/>
</dbReference>
<dbReference type="InterPro" id="IPR050586">
    <property type="entry name" value="CPA3_Na-H_Antiporter_D"/>
</dbReference>
<feature type="transmembrane region" description="Helical" evidence="8">
    <location>
        <begin position="169"/>
        <end position="191"/>
    </location>
</feature>
<comment type="caution">
    <text evidence="10">The sequence shown here is derived from an EMBL/GenBank/DDBJ whole genome shotgun (WGS) entry which is preliminary data.</text>
</comment>
<evidence type="ECO:0000256" key="2">
    <source>
        <dbReference type="ARBA" id="ARBA00005346"/>
    </source>
</evidence>
<organism evidence="10 11">
    <name type="scientific">Actinospica durhamensis</name>
    <dbReference type="NCBI Taxonomy" id="1508375"/>
    <lineage>
        <taxon>Bacteria</taxon>
        <taxon>Bacillati</taxon>
        <taxon>Actinomycetota</taxon>
        <taxon>Actinomycetes</taxon>
        <taxon>Catenulisporales</taxon>
        <taxon>Actinospicaceae</taxon>
        <taxon>Actinospica</taxon>
    </lineage>
</organism>
<feature type="transmembrane region" description="Helical" evidence="8">
    <location>
        <begin position="58"/>
        <end position="75"/>
    </location>
</feature>
<gene>
    <name evidence="10" type="ORF">KDL01_11185</name>
</gene>
<dbReference type="GO" id="GO:0005886">
    <property type="term" value="C:plasma membrane"/>
    <property type="evidence" value="ECO:0007669"/>
    <property type="project" value="UniProtKB-SubCell"/>
</dbReference>